<dbReference type="Pfam" id="PF13193">
    <property type="entry name" value="AMP-binding_C"/>
    <property type="match status" value="1"/>
</dbReference>
<comment type="function">
    <text evidence="5">Converts 2-succinylbenzoate (OSB) to 2-succinylbenzoyl-CoA (OSB-CoA).</text>
</comment>
<keyword evidence="2 5" id="KW-0436">Ligase</keyword>
<dbReference type="EC" id="6.2.1.26" evidence="5"/>
<evidence type="ECO:0000256" key="4">
    <source>
        <dbReference type="ARBA" id="ARBA00022840"/>
    </source>
</evidence>
<feature type="domain" description="AMP-dependent synthetase/ligase" evidence="6">
    <location>
        <begin position="10"/>
        <end position="374"/>
    </location>
</feature>
<name>A0A6B1D430_9CHLR</name>
<dbReference type="SUPFAM" id="SSF56801">
    <property type="entry name" value="Acetyl-CoA synthetase-like"/>
    <property type="match status" value="1"/>
</dbReference>
<evidence type="ECO:0000259" key="6">
    <source>
        <dbReference type="Pfam" id="PF00501"/>
    </source>
</evidence>
<dbReference type="InterPro" id="IPR042099">
    <property type="entry name" value="ANL_N_sf"/>
</dbReference>
<dbReference type="InterPro" id="IPR050237">
    <property type="entry name" value="ATP-dep_AMP-bd_enzyme"/>
</dbReference>
<dbReference type="PANTHER" id="PTHR43767">
    <property type="entry name" value="LONG-CHAIN-FATTY-ACID--COA LIGASE"/>
    <property type="match status" value="1"/>
</dbReference>
<dbReference type="HAMAP" id="MF_00731">
    <property type="entry name" value="MenE"/>
    <property type="match status" value="1"/>
</dbReference>
<sequence>MLSMKKDWLRWRALATPGKVAVVFEGRSVSYAELDRLADGQAAGLAAHGIQPGDRVAARVENSLEAVALVHAVARSDAVFVPLNTRLTAAEIGRQLDLVEPALLVVDEPFGTGGDNAGQWSGPAPDVQARLAEPLQTVSLARLGGDEFSIGRDADWERREPRQQEEGQLQSIVFTSGSTGTPKGVQLSFANHFWSATASAFRLGVGTEDRWLSCLPLYHVSGMAVVFRSCLYGTGIILQRRFELEEFQSCLRQNKVTQTSLVPTLLHRLLHSSPATEWPQSLRTVLIGGAAASPELLHAALEEGVPVTPSYGLTEAATQAATALPADVRRKPGTVGRPLLFTELRIADSDGRPLPPGEIGEILVRGPQVTTAYYRNPAATAAALQGGWLHTGDMGRLDSDGDLFVLQRRADLIVSGGENIYPVEVETVLRDHPAVADVCVVGLPDAEWGQRCAAAVQLHAGKTVTRDALLAFSRGRLAGYKQPSAKHIRFVDALPETASGKVARRAVRTMFEG</sequence>
<protein>
    <recommendedName>
        <fullName evidence="5">2-succinylbenzoate--CoA ligase</fullName>
        <ecNumber evidence="5">6.2.1.26</ecNumber>
    </recommendedName>
    <alternativeName>
        <fullName evidence="5">o-succinylbenzoyl-CoA synthetase</fullName>
        <shortName evidence="5">OSB-CoA synthetase</shortName>
    </alternativeName>
</protein>
<evidence type="ECO:0000256" key="3">
    <source>
        <dbReference type="ARBA" id="ARBA00022741"/>
    </source>
</evidence>
<dbReference type="GO" id="GO:0008756">
    <property type="term" value="F:o-succinylbenzoate-CoA ligase activity"/>
    <property type="evidence" value="ECO:0007669"/>
    <property type="project" value="UniProtKB-UniRule"/>
</dbReference>
<comment type="similarity">
    <text evidence="5">Belongs to the ATP-dependent AMP-binding enzyme family. MenE subfamily.</text>
</comment>
<dbReference type="AlphaFoldDB" id="A0A6B1D430"/>
<comment type="pathway">
    <text evidence="5">Quinol/quinone metabolism; menaquinone biosynthesis.</text>
</comment>
<dbReference type="UniPathway" id="UPA01057">
    <property type="reaction ID" value="UER00166"/>
</dbReference>
<dbReference type="InterPro" id="IPR000873">
    <property type="entry name" value="AMP-dep_synth/lig_dom"/>
</dbReference>
<dbReference type="Gene3D" id="3.40.50.12780">
    <property type="entry name" value="N-terminal domain of ligase-like"/>
    <property type="match status" value="1"/>
</dbReference>
<evidence type="ECO:0000313" key="8">
    <source>
        <dbReference type="EMBL" id="MYC94336.1"/>
    </source>
</evidence>
<dbReference type="GO" id="GO:0005524">
    <property type="term" value="F:ATP binding"/>
    <property type="evidence" value="ECO:0007669"/>
    <property type="project" value="UniProtKB-KW"/>
</dbReference>
<dbReference type="NCBIfam" id="TIGR01923">
    <property type="entry name" value="menE"/>
    <property type="match status" value="1"/>
</dbReference>
<gene>
    <name evidence="5 8" type="primary">menE</name>
    <name evidence="8" type="ORF">F4X14_05135</name>
</gene>
<dbReference type="InterPro" id="IPR020845">
    <property type="entry name" value="AMP-binding_CS"/>
</dbReference>
<keyword evidence="4 5" id="KW-0067">ATP-binding</keyword>
<keyword evidence="1 5" id="KW-0474">Menaquinone biosynthesis</keyword>
<dbReference type="PANTHER" id="PTHR43767:SF1">
    <property type="entry name" value="NONRIBOSOMAL PEPTIDE SYNTHASE PES1 (EUROFUNG)-RELATED"/>
    <property type="match status" value="1"/>
</dbReference>
<dbReference type="EMBL" id="VXMH01000023">
    <property type="protein sequence ID" value="MYC94336.1"/>
    <property type="molecule type" value="Genomic_DNA"/>
</dbReference>
<feature type="domain" description="AMP-binding enzyme C-terminal" evidence="7">
    <location>
        <begin position="424"/>
        <end position="501"/>
    </location>
</feature>
<comment type="pathway">
    <text evidence="5">Quinol/quinone metabolism; 1,4-dihydroxy-2-naphthoate biosynthesis; 1,4-dihydroxy-2-naphthoate from chorismate: step 5/7.</text>
</comment>
<dbReference type="InterPro" id="IPR010192">
    <property type="entry name" value="MenE"/>
</dbReference>
<dbReference type="InterPro" id="IPR025110">
    <property type="entry name" value="AMP-bd_C"/>
</dbReference>
<dbReference type="UniPathway" id="UPA00079"/>
<accession>A0A6B1D430</accession>
<comment type="catalytic activity">
    <reaction evidence="5">
        <text>2-succinylbenzoate + ATP + CoA = 2-succinylbenzoyl-CoA + AMP + diphosphate</text>
        <dbReference type="Rhea" id="RHEA:17009"/>
        <dbReference type="ChEBI" id="CHEBI:18325"/>
        <dbReference type="ChEBI" id="CHEBI:30616"/>
        <dbReference type="ChEBI" id="CHEBI:33019"/>
        <dbReference type="ChEBI" id="CHEBI:57287"/>
        <dbReference type="ChEBI" id="CHEBI:57364"/>
        <dbReference type="ChEBI" id="CHEBI:456215"/>
        <dbReference type="EC" id="6.2.1.26"/>
    </reaction>
</comment>
<organism evidence="8">
    <name type="scientific">Caldilineaceae bacterium SB0661_bin_32</name>
    <dbReference type="NCBI Taxonomy" id="2605255"/>
    <lineage>
        <taxon>Bacteria</taxon>
        <taxon>Bacillati</taxon>
        <taxon>Chloroflexota</taxon>
        <taxon>Caldilineae</taxon>
        <taxon>Caldilineales</taxon>
        <taxon>Caldilineaceae</taxon>
    </lineage>
</organism>
<dbReference type="Gene3D" id="3.30.300.30">
    <property type="match status" value="1"/>
</dbReference>
<comment type="caution">
    <text evidence="8">The sequence shown here is derived from an EMBL/GenBank/DDBJ whole genome shotgun (WGS) entry which is preliminary data.</text>
</comment>
<dbReference type="Pfam" id="PF00501">
    <property type="entry name" value="AMP-binding"/>
    <property type="match status" value="1"/>
</dbReference>
<dbReference type="InterPro" id="IPR045851">
    <property type="entry name" value="AMP-bd_C_sf"/>
</dbReference>
<evidence type="ECO:0000256" key="1">
    <source>
        <dbReference type="ARBA" id="ARBA00022428"/>
    </source>
</evidence>
<reference evidence="8" key="1">
    <citation type="submission" date="2019-09" db="EMBL/GenBank/DDBJ databases">
        <title>Characterisation of the sponge microbiome using genome-centric metagenomics.</title>
        <authorList>
            <person name="Engelberts J.P."/>
            <person name="Robbins S.J."/>
            <person name="De Goeij J.M."/>
            <person name="Aranda M."/>
            <person name="Bell S.C."/>
            <person name="Webster N.S."/>
        </authorList>
    </citation>
    <scope>NUCLEOTIDE SEQUENCE</scope>
    <source>
        <strain evidence="8">SB0661_bin_32</strain>
    </source>
</reference>
<dbReference type="PROSITE" id="PS00455">
    <property type="entry name" value="AMP_BINDING"/>
    <property type="match status" value="1"/>
</dbReference>
<proteinExistence type="inferred from homology"/>
<evidence type="ECO:0000256" key="5">
    <source>
        <dbReference type="HAMAP-Rule" id="MF_00731"/>
    </source>
</evidence>
<evidence type="ECO:0000256" key="2">
    <source>
        <dbReference type="ARBA" id="ARBA00022598"/>
    </source>
</evidence>
<evidence type="ECO:0000259" key="7">
    <source>
        <dbReference type="Pfam" id="PF13193"/>
    </source>
</evidence>
<dbReference type="GO" id="GO:0009234">
    <property type="term" value="P:menaquinone biosynthetic process"/>
    <property type="evidence" value="ECO:0007669"/>
    <property type="project" value="UniProtKB-UniRule"/>
</dbReference>
<keyword evidence="3 5" id="KW-0547">Nucleotide-binding</keyword>